<dbReference type="SMART" id="SM00855">
    <property type="entry name" value="PGAM"/>
    <property type="match status" value="1"/>
</dbReference>
<keyword evidence="1" id="KW-0378">Hydrolase</keyword>
<evidence type="ECO:0000313" key="4">
    <source>
        <dbReference type="EMBL" id="WVW81629.1"/>
    </source>
</evidence>
<dbReference type="RefSeq" id="XP_019048556.2">
    <property type="nucleotide sequence ID" value="XM_019188994.2"/>
</dbReference>
<accession>A0AAJ8M8K6</accession>
<organism evidence="4 5">
    <name type="scientific">Kwoniella bestiolae CBS 10118</name>
    <dbReference type="NCBI Taxonomy" id="1296100"/>
    <lineage>
        <taxon>Eukaryota</taxon>
        <taxon>Fungi</taxon>
        <taxon>Dikarya</taxon>
        <taxon>Basidiomycota</taxon>
        <taxon>Agaricomycotina</taxon>
        <taxon>Tremellomycetes</taxon>
        <taxon>Tremellales</taxon>
        <taxon>Cryptococcaceae</taxon>
        <taxon>Kwoniella</taxon>
    </lineage>
</organism>
<dbReference type="InterPro" id="IPR029033">
    <property type="entry name" value="His_PPase_superfam"/>
</dbReference>
<dbReference type="PROSITE" id="PS00175">
    <property type="entry name" value="PG_MUTASE"/>
    <property type="match status" value="1"/>
</dbReference>
<dbReference type="InterPro" id="IPR013078">
    <property type="entry name" value="His_Pase_superF_clade-1"/>
</dbReference>
<dbReference type="GO" id="GO:0045820">
    <property type="term" value="P:negative regulation of glycolytic process"/>
    <property type="evidence" value="ECO:0007669"/>
    <property type="project" value="TreeGrafter"/>
</dbReference>
<dbReference type="PANTHER" id="PTHR46517:SF1">
    <property type="entry name" value="FRUCTOSE-2,6-BISPHOSPHATASE TIGAR"/>
    <property type="match status" value="1"/>
</dbReference>
<dbReference type="GO" id="GO:0005829">
    <property type="term" value="C:cytosol"/>
    <property type="evidence" value="ECO:0007669"/>
    <property type="project" value="TreeGrafter"/>
</dbReference>
<evidence type="ECO:0000313" key="5">
    <source>
        <dbReference type="Proteomes" id="UP000092730"/>
    </source>
</evidence>
<protein>
    <recommendedName>
        <fullName evidence="6">Phosphoglycerate mutase</fullName>
    </recommendedName>
</protein>
<dbReference type="GeneID" id="30206727"/>
<gene>
    <name evidence="4" type="ORF">I302_103624</name>
</gene>
<dbReference type="CDD" id="cd07067">
    <property type="entry name" value="HP_PGM_like"/>
    <property type="match status" value="1"/>
</dbReference>
<dbReference type="InterPro" id="IPR001345">
    <property type="entry name" value="PG/BPGM_mutase_AS"/>
</dbReference>
<feature type="region of interest" description="Disordered" evidence="3">
    <location>
        <begin position="130"/>
        <end position="152"/>
    </location>
</feature>
<evidence type="ECO:0000256" key="2">
    <source>
        <dbReference type="PIRSR" id="PIRSR613078-2"/>
    </source>
</evidence>
<dbReference type="Gene3D" id="3.40.50.1240">
    <property type="entry name" value="Phosphoglycerate mutase-like"/>
    <property type="match status" value="1"/>
</dbReference>
<feature type="compositionally biased region" description="Low complexity" evidence="3">
    <location>
        <begin position="133"/>
        <end position="150"/>
    </location>
</feature>
<evidence type="ECO:0000256" key="3">
    <source>
        <dbReference type="SAM" id="MobiDB-lite"/>
    </source>
</evidence>
<dbReference type="EMBL" id="CP144542">
    <property type="protein sequence ID" value="WVW81629.1"/>
    <property type="molecule type" value="Genomic_DNA"/>
</dbReference>
<dbReference type="GO" id="GO:0004331">
    <property type="term" value="F:fructose-2,6-bisphosphate 2-phosphatase activity"/>
    <property type="evidence" value="ECO:0007669"/>
    <property type="project" value="TreeGrafter"/>
</dbReference>
<dbReference type="InterPro" id="IPR051695">
    <property type="entry name" value="Phosphoglycerate_Mutase"/>
</dbReference>
<dbReference type="AlphaFoldDB" id="A0AAJ8M8K6"/>
<dbReference type="GO" id="GO:0043456">
    <property type="term" value="P:regulation of pentose-phosphate shunt"/>
    <property type="evidence" value="ECO:0007669"/>
    <property type="project" value="TreeGrafter"/>
</dbReference>
<reference evidence="4" key="1">
    <citation type="submission" date="2013-07" db="EMBL/GenBank/DDBJ databases">
        <authorList>
            <consortium name="The Broad Institute Genome Sequencing Platform"/>
            <person name="Cuomo C."/>
            <person name="Litvintseva A."/>
            <person name="Chen Y."/>
            <person name="Heitman J."/>
            <person name="Sun S."/>
            <person name="Springer D."/>
            <person name="Dromer F."/>
            <person name="Young S.K."/>
            <person name="Zeng Q."/>
            <person name="Gargeya S."/>
            <person name="Fitzgerald M."/>
            <person name="Abouelleil A."/>
            <person name="Alvarado L."/>
            <person name="Berlin A.M."/>
            <person name="Chapman S.B."/>
            <person name="Dewar J."/>
            <person name="Goldberg J."/>
            <person name="Griggs A."/>
            <person name="Gujja S."/>
            <person name="Hansen M."/>
            <person name="Howarth C."/>
            <person name="Imamovic A."/>
            <person name="Larimer J."/>
            <person name="McCowan C."/>
            <person name="Murphy C."/>
            <person name="Pearson M."/>
            <person name="Priest M."/>
            <person name="Roberts A."/>
            <person name="Saif S."/>
            <person name="Shea T."/>
            <person name="Sykes S."/>
            <person name="Wortman J."/>
            <person name="Nusbaum C."/>
            <person name="Birren B."/>
        </authorList>
    </citation>
    <scope>NUCLEOTIDE SEQUENCE</scope>
    <source>
        <strain evidence="4">CBS 10118</strain>
    </source>
</reference>
<dbReference type="Proteomes" id="UP000092730">
    <property type="component" value="Chromosome 2"/>
</dbReference>
<evidence type="ECO:0008006" key="6">
    <source>
        <dbReference type="Google" id="ProtNLM"/>
    </source>
</evidence>
<keyword evidence="5" id="KW-1185">Reference proteome</keyword>
<feature type="binding site" evidence="2">
    <location>
        <begin position="7"/>
        <end position="14"/>
    </location>
    <ligand>
        <name>substrate</name>
    </ligand>
</feature>
<sequence>MLLYLVRHGQTEQNARGIVQGHLDTPLSPTGQEQAKKLSEWLKLVPFTEAWSSPLNRAENTARIICAGQPKAKLRIDERLVTQGAGRAEGQPWEEVKGKMDEMGGEPRADLSARLHDWLSVLLDTHTPAASGSATPISPLSPTSSSGPALERALSSIKGLPRPGIARSGSVQTNTTSKGVVLVVTHQECITALLDMLTSQSTDEMEKLKKKAPIDLHVPEHISFEGEEGKQVGNTGVAILRVWWEDGEEGMGLVPRGRLEAWGSEEHLRDEE</sequence>
<dbReference type="PANTHER" id="PTHR46517">
    <property type="entry name" value="FRUCTOSE-2,6-BISPHOSPHATASE TIGAR"/>
    <property type="match status" value="1"/>
</dbReference>
<dbReference type="KEGG" id="kbi:30206727"/>
<evidence type="ECO:0000256" key="1">
    <source>
        <dbReference type="ARBA" id="ARBA00022801"/>
    </source>
</evidence>
<dbReference type="Pfam" id="PF00300">
    <property type="entry name" value="His_Phos_1"/>
    <property type="match status" value="1"/>
</dbReference>
<dbReference type="SUPFAM" id="SSF53254">
    <property type="entry name" value="Phosphoglycerate mutase-like"/>
    <property type="match status" value="1"/>
</dbReference>
<proteinExistence type="predicted"/>
<feature type="binding site" evidence="2">
    <location>
        <position position="57"/>
    </location>
    <ligand>
        <name>substrate</name>
    </ligand>
</feature>
<name>A0AAJ8M8K6_9TREE</name>
<reference evidence="4" key="2">
    <citation type="submission" date="2024-02" db="EMBL/GenBank/DDBJ databases">
        <title>Comparative genomics of Cryptococcus and Kwoniella reveals pathogenesis evolution and contrasting modes of karyotype evolution via chromosome fusion or intercentromeric recombination.</title>
        <authorList>
            <person name="Coelho M.A."/>
            <person name="David-Palma M."/>
            <person name="Shea T."/>
            <person name="Bowers K."/>
            <person name="McGinley-Smith S."/>
            <person name="Mohammad A.W."/>
            <person name="Gnirke A."/>
            <person name="Yurkov A.M."/>
            <person name="Nowrousian M."/>
            <person name="Sun S."/>
            <person name="Cuomo C.A."/>
            <person name="Heitman J."/>
        </authorList>
    </citation>
    <scope>NUCLEOTIDE SEQUENCE</scope>
    <source>
        <strain evidence="4">CBS 10118</strain>
    </source>
</reference>